<evidence type="ECO:0000256" key="1">
    <source>
        <dbReference type="ARBA" id="ARBA00009431"/>
    </source>
</evidence>
<evidence type="ECO:0000313" key="7">
    <source>
        <dbReference type="EMBL" id="GBL86659.1"/>
    </source>
</evidence>
<evidence type="ECO:0000313" key="8">
    <source>
        <dbReference type="Proteomes" id="UP000499080"/>
    </source>
</evidence>
<comment type="similarity">
    <text evidence="1">Belongs to the peptidase S10 family.</text>
</comment>
<name>A0A4Y2B5B0_ARAVE</name>
<keyword evidence="8" id="KW-1185">Reference proteome</keyword>
<dbReference type="OrthoDB" id="443318at2759"/>
<evidence type="ECO:0000256" key="6">
    <source>
        <dbReference type="ARBA" id="ARBA00023180"/>
    </source>
</evidence>
<keyword evidence="4" id="KW-0732">Signal</keyword>
<dbReference type="EMBL" id="BGPR01000049">
    <property type="protein sequence ID" value="GBL86659.1"/>
    <property type="molecule type" value="Genomic_DNA"/>
</dbReference>
<keyword evidence="3" id="KW-0645">Protease</keyword>
<comment type="caution">
    <text evidence="7">The sequence shown here is derived from an EMBL/GenBank/DDBJ whole genome shotgun (WGS) entry which is preliminary data.</text>
</comment>
<keyword evidence="2 7" id="KW-0121">Carboxypeptidase</keyword>
<dbReference type="Gene3D" id="3.40.50.1820">
    <property type="entry name" value="alpha/beta hydrolase"/>
    <property type="match status" value="1"/>
</dbReference>
<dbReference type="PROSITE" id="PS00560">
    <property type="entry name" value="CARBOXYPEPT_SER_HIS"/>
    <property type="match status" value="1"/>
</dbReference>
<dbReference type="InterPro" id="IPR001563">
    <property type="entry name" value="Peptidase_S10"/>
</dbReference>
<evidence type="ECO:0000256" key="4">
    <source>
        <dbReference type="ARBA" id="ARBA00022729"/>
    </source>
</evidence>
<dbReference type="InterPro" id="IPR033124">
    <property type="entry name" value="Ser_caboxypep_his_AS"/>
</dbReference>
<keyword evidence="5" id="KW-0378">Hydrolase</keyword>
<dbReference type="PANTHER" id="PTHR11802">
    <property type="entry name" value="SERINE PROTEASE FAMILY S10 SERINE CARBOXYPEPTIDASE"/>
    <property type="match status" value="1"/>
</dbReference>
<dbReference type="SUPFAM" id="SSF53474">
    <property type="entry name" value="alpha/beta-Hydrolases"/>
    <property type="match status" value="1"/>
</dbReference>
<dbReference type="InterPro" id="IPR029058">
    <property type="entry name" value="AB_hydrolase_fold"/>
</dbReference>
<organism evidence="7 8">
    <name type="scientific">Araneus ventricosus</name>
    <name type="common">Orbweaver spider</name>
    <name type="synonym">Epeira ventricosa</name>
    <dbReference type="NCBI Taxonomy" id="182803"/>
    <lineage>
        <taxon>Eukaryota</taxon>
        <taxon>Metazoa</taxon>
        <taxon>Ecdysozoa</taxon>
        <taxon>Arthropoda</taxon>
        <taxon>Chelicerata</taxon>
        <taxon>Arachnida</taxon>
        <taxon>Araneae</taxon>
        <taxon>Araneomorphae</taxon>
        <taxon>Entelegynae</taxon>
        <taxon>Araneoidea</taxon>
        <taxon>Araneidae</taxon>
        <taxon>Araneus</taxon>
    </lineage>
</organism>
<dbReference type="GO" id="GO:0004185">
    <property type="term" value="F:serine-type carboxypeptidase activity"/>
    <property type="evidence" value="ECO:0007669"/>
    <property type="project" value="InterPro"/>
</dbReference>
<evidence type="ECO:0000256" key="3">
    <source>
        <dbReference type="ARBA" id="ARBA00022670"/>
    </source>
</evidence>
<accession>A0A4Y2B5B0</accession>
<sequence length="289" mass="33417">MSYLVNCSTVSTEVVFNNPKSTEAINRKYAPAIAYKIHSAGPPAQIKFKGIGIGNGLSDPETQMNYSDYYYQLGLIDRKQAEVIRNASEKAVEHIRNGNFKQALFHFNNIVQDDPKEANPNYLLHFAGYNYAYNLLQTEEPEDHSYYAKYVELPEFRKAIHVGNLIFNEPDKVRNYLVPDIMKSVKPELVTIMDNYKVLIYNGQLDLTLPYVLMVDFLYKVEWKLNDEYKNADRKIWKLDGKDEVAGYVHNVGEFYHVLVRSAGHMVPYEQPEYALDMITRFIKGKPYA</sequence>
<dbReference type="AlphaFoldDB" id="A0A4Y2B5B0"/>
<dbReference type="PANTHER" id="PTHR11802:SF472">
    <property type="entry name" value="SERINE CARBOXYPEPTIDASE CPVL-RELATED"/>
    <property type="match status" value="1"/>
</dbReference>
<dbReference type="GO" id="GO:0006508">
    <property type="term" value="P:proteolysis"/>
    <property type="evidence" value="ECO:0007669"/>
    <property type="project" value="UniProtKB-KW"/>
</dbReference>
<keyword evidence="6" id="KW-0325">Glycoprotein</keyword>
<evidence type="ECO:0000256" key="5">
    <source>
        <dbReference type="ARBA" id="ARBA00022801"/>
    </source>
</evidence>
<reference evidence="7 8" key="1">
    <citation type="journal article" date="2019" name="Sci. Rep.">
        <title>Orb-weaving spider Araneus ventricosus genome elucidates the spidroin gene catalogue.</title>
        <authorList>
            <person name="Kono N."/>
            <person name="Nakamura H."/>
            <person name="Ohtoshi R."/>
            <person name="Moran D.A.P."/>
            <person name="Shinohara A."/>
            <person name="Yoshida Y."/>
            <person name="Fujiwara M."/>
            <person name="Mori M."/>
            <person name="Tomita M."/>
            <person name="Arakawa K."/>
        </authorList>
    </citation>
    <scope>NUCLEOTIDE SEQUENCE [LARGE SCALE GENOMIC DNA]</scope>
</reference>
<evidence type="ECO:0000256" key="2">
    <source>
        <dbReference type="ARBA" id="ARBA00022645"/>
    </source>
</evidence>
<proteinExistence type="inferred from homology"/>
<dbReference type="Pfam" id="PF00450">
    <property type="entry name" value="Peptidase_S10"/>
    <property type="match status" value="1"/>
</dbReference>
<dbReference type="Proteomes" id="UP000499080">
    <property type="component" value="Unassembled WGS sequence"/>
</dbReference>
<gene>
    <name evidence="7" type="primary">CPVL_2</name>
    <name evidence="7" type="ORF">AVEN_194895_1</name>
</gene>
<protein>
    <submittedName>
        <fullName evidence="7">Putative serine carboxypeptidase CPVL</fullName>
    </submittedName>
</protein>